<dbReference type="Proteomes" id="UP000245489">
    <property type="component" value="Unassembled WGS sequence"/>
</dbReference>
<organism evidence="1 2">
    <name type="scientific">Arcicella aurantiaca</name>
    <dbReference type="NCBI Taxonomy" id="591202"/>
    <lineage>
        <taxon>Bacteria</taxon>
        <taxon>Pseudomonadati</taxon>
        <taxon>Bacteroidota</taxon>
        <taxon>Cytophagia</taxon>
        <taxon>Cytophagales</taxon>
        <taxon>Flectobacillaceae</taxon>
        <taxon>Arcicella</taxon>
    </lineage>
</organism>
<dbReference type="AlphaFoldDB" id="A0A316EC83"/>
<sequence>MSNKLPKGDRLNATYRHEFYQEQRTSPFVGYSKMLGHAEAKDKEHLLEQYISRMLKNGYLDRSYCMNFYTNNQQGNGLDELLVSITPFQFQIHGAAQLFPHLKDMLQKFFANKNDPTKQQQYLASRKRSGSQVEPFYDFKLTFTSEQALIDHCNEVIRRFGEDQRPRLKGWYWKMREINNFVNA</sequence>
<comment type="caution">
    <text evidence="1">The sequence shown here is derived from an EMBL/GenBank/DDBJ whole genome shotgun (WGS) entry which is preliminary data.</text>
</comment>
<dbReference type="RefSeq" id="WP_146199130.1">
    <property type="nucleotide sequence ID" value="NZ_QGGO01000008.1"/>
</dbReference>
<proteinExistence type="predicted"/>
<keyword evidence="2" id="KW-1185">Reference proteome</keyword>
<dbReference type="EMBL" id="QGGO01000008">
    <property type="protein sequence ID" value="PWK27208.1"/>
    <property type="molecule type" value="Genomic_DNA"/>
</dbReference>
<accession>A0A316EC83</accession>
<evidence type="ECO:0000313" key="1">
    <source>
        <dbReference type="EMBL" id="PWK27208.1"/>
    </source>
</evidence>
<reference evidence="1 2" key="1">
    <citation type="submission" date="2018-05" db="EMBL/GenBank/DDBJ databases">
        <title>Genomic Encyclopedia of Archaeal and Bacterial Type Strains, Phase II (KMG-II): from individual species to whole genera.</title>
        <authorList>
            <person name="Goeker M."/>
        </authorList>
    </citation>
    <scope>NUCLEOTIDE SEQUENCE [LARGE SCALE GENOMIC DNA]</scope>
    <source>
        <strain evidence="1 2">DSM 22214</strain>
    </source>
</reference>
<gene>
    <name evidence="1" type="ORF">LV89_02023</name>
</gene>
<evidence type="ECO:0000313" key="2">
    <source>
        <dbReference type="Proteomes" id="UP000245489"/>
    </source>
</evidence>
<protein>
    <submittedName>
        <fullName evidence="1">Uncharacterized protein</fullName>
    </submittedName>
</protein>
<name>A0A316EC83_9BACT</name>